<dbReference type="InterPro" id="IPR002058">
    <property type="entry name" value="PAP_assoc"/>
</dbReference>
<keyword evidence="3" id="KW-0862">Zinc</keyword>
<dbReference type="InterPro" id="IPR003604">
    <property type="entry name" value="Matrin/U1-like-C_Znf_C2H2"/>
</dbReference>
<dbReference type="Pfam" id="PF04194">
    <property type="entry name" value="PDCD2_C"/>
    <property type="match status" value="1"/>
</dbReference>
<evidence type="ECO:0000256" key="5">
    <source>
        <dbReference type="PROSITE-ProRule" id="PRU00134"/>
    </source>
</evidence>
<dbReference type="Proteomes" id="UP001607302">
    <property type="component" value="Unassembled WGS sequence"/>
</dbReference>
<dbReference type="CDD" id="cd05402">
    <property type="entry name" value="NT_PAP_TUTase"/>
    <property type="match status" value="1"/>
</dbReference>
<dbReference type="GO" id="GO:1990817">
    <property type="term" value="F:poly(A) RNA polymerase activity"/>
    <property type="evidence" value="ECO:0007669"/>
    <property type="project" value="UniProtKB-ARBA"/>
</dbReference>
<dbReference type="InterPro" id="IPR002893">
    <property type="entry name" value="Znf_MYND"/>
</dbReference>
<dbReference type="InterPro" id="IPR007110">
    <property type="entry name" value="Ig-like_dom"/>
</dbReference>
<dbReference type="PROSITE" id="PS50865">
    <property type="entry name" value="ZF_MYND_2"/>
    <property type="match status" value="1"/>
</dbReference>
<name>A0ABD2BFI7_VESSQ</name>
<dbReference type="PROSITE" id="PS50835">
    <property type="entry name" value="IG_LIKE"/>
    <property type="match status" value="1"/>
</dbReference>
<dbReference type="SUPFAM" id="SSF81301">
    <property type="entry name" value="Nucleotidyltransferase"/>
    <property type="match status" value="1"/>
</dbReference>
<evidence type="ECO:0000259" key="7">
    <source>
        <dbReference type="PROSITE" id="PS50865"/>
    </source>
</evidence>
<dbReference type="Pfam" id="PF22600">
    <property type="entry name" value="MTPAP-like_central"/>
    <property type="match status" value="1"/>
</dbReference>
<reference evidence="8 9" key="1">
    <citation type="journal article" date="2024" name="Ann. Entomol. Soc. Am.">
        <title>Genomic analyses of the southern and eastern yellowjacket wasps (Hymenoptera: Vespidae) reveal evolutionary signatures of social life.</title>
        <authorList>
            <person name="Catto M.A."/>
            <person name="Caine P.B."/>
            <person name="Orr S.E."/>
            <person name="Hunt B.G."/>
            <person name="Goodisman M.A.D."/>
        </authorList>
    </citation>
    <scope>NUCLEOTIDE SEQUENCE [LARGE SCALE GENOMIC DNA]</scope>
    <source>
        <strain evidence="8">233</strain>
        <tissue evidence="8">Head and thorax</tissue>
    </source>
</reference>
<evidence type="ECO:0000256" key="4">
    <source>
        <dbReference type="ARBA" id="ARBA00022842"/>
    </source>
</evidence>
<accession>A0ABD2BFI7</accession>
<proteinExistence type="predicted"/>
<dbReference type="Pfam" id="PF03828">
    <property type="entry name" value="PAP_assoc"/>
    <property type="match status" value="1"/>
</dbReference>
<evidence type="ECO:0000256" key="2">
    <source>
        <dbReference type="ARBA" id="ARBA00022771"/>
    </source>
</evidence>
<organism evidence="8 9">
    <name type="scientific">Vespula squamosa</name>
    <name type="common">Southern yellow jacket</name>
    <name type="synonym">Wasp</name>
    <dbReference type="NCBI Taxonomy" id="30214"/>
    <lineage>
        <taxon>Eukaryota</taxon>
        <taxon>Metazoa</taxon>
        <taxon>Ecdysozoa</taxon>
        <taxon>Arthropoda</taxon>
        <taxon>Hexapoda</taxon>
        <taxon>Insecta</taxon>
        <taxon>Pterygota</taxon>
        <taxon>Neoptera</taxon>
        <taxon>Endopterygota</taxon>
        <taxon>Hymenoptera</taxon>
        <taxon>Apocrita</taxon>
        <taxon>Aculeata</taxon>
        <taxon>Vespoidea</taxon>
        <taxon>Vespidae</taxon>
        <taxon>Vespinae</taxon>
        <taxon>Vespula</taxon>
    </lineage>
</organism>
<keyword evidence="1" id="KW-0479">Metal-binding</keyword>
<protein>
    <submittedName>
        <fullName evidence="8">Programmed cell death protein 2-like isoform X2</fullName>
    </submittedName>
</protein>
<keyword evidence="2 5" id="KW-0863">Zinc-finger</keyword>
<dbReference type="PROSITE" id="PS00028">
    <property type="entry name" value="ZINC_FINGER_C2H2_1"/>
    <property type="match status" value="1"/>
</dbReference>
<gene>
    <name evidence="8" type="ORF">V1478_004960</name>
</gene>
<feature type="domain" description="Ig-like" evidence="6">
    <location>
        <begin position="297"/>
        <end position="384"/>
    </location>
</feature>
<dbReference type="SUPFAM" id="SSF144232">
    <property type="entry name" value="HIT/MYND zinc finger-like"/>
    <property type="match status" value="1"/>
</dbReference>
<dbReference type="Gene3D" id="6.10.140.2220">
    <property type="match status" value="1"/>
</dbReference>
<dbReference type="SMART" id="SM00355">
    <property type="entry name" value="ZnF_C2H2"/>
    <property type="match status" value="7"/>
</dbReference>
<evidence type="ECO:0000256" key="3">
    <source>
        <dbReference type="ARBA" id="ARBA00022833"/>
    </source>
</evidence>
<dbReference type="PANTHER" id="PTHR12298">
    <property type="entry name" value="PCDC2 PROGRAMMED CELL DEATH PROTEIN 2 -RELATED"/>
    <property type="match status" value="1"/>
</dbReference>
<dbReference type="Gene3D" id="1.10.1410.10">
    <property type="match status" value="1"/>
</dbReference>
<dbReference type="SMART" id="SM00451">
    <property type="entry name" value="ZnF_U1"/>
    <property type="match status" value="6"/>
</dbReference>
<dbReference type="InterPro" id="IPR013087">
    <property type="entry name" value="Znf_C2H2_type"/>
</dbReference>
<evidence type="ECO:0000313" key="8">
    <source>
        <dbReference type="EMBL" id="KAL2731415.1"/>
    </source>
</evidence>
<sequence length="1297" mass="151745">MPVDLGFVEKCEPWRLESRFFPSKVGGRPAWLNLKNIPKKEDLECEYCRSPCIFLCQIYAPYEEDNDDAFHRTLYVFICKDPSCCKTNENGNLKVLRSQLNRFNPFYPSEPPIEEENWKTDINIDTWCKTCCVCGIAAPNHCSKCKIVNYCCRNHQVYDWKQYHKHNCGNNVSISNSFLFPEYELVIETEESTNEDDEDCSEVEEKEMAKYKSMTQLKETGIFQAEKDTEDLSKMANADEDEVFALFRTRIEQNPEQVLRYERNGQILYISGNTKIKDVPKCSLCGGERQFEFQIMPQLLNFFNYKDAINSLDWGILVIFTCKKSCMPKEEYAMEYIWKQDVLSDKSKKDHVSTYLDIEGIVKEKSNKYLCCVCNEIIPEKYLTVEHVMTENHIKALEMLIKYFQITKNITIKCKICQVTGTWELIRHHVEIHKLTPWYEPKDKYKWYFKNFLIIHKDQLYCSLCRVICQSFSWNDVCIHTNDKRHTTFMSLVENIDDVFLKDPKILNEYENLVSNCLVYLETKLFYCFICETKISGCIENLNKHIKGKYHNQQKLTFTVKNIIPLKKTVPIENCLLKVPEELTWIIRADKIYVFMDSLYCNKCDVTMNNEGSIKSHLNRHVRLRHKFEKQNKTETNPIKNASSETIVQVHLTSTSNHSDRNISNDIQCNLLLNIPDHLKWMITALKVQIFSDKLYCTLCKVYMANDIEVKSHLTTHLKKEKKKNKSIASNKTECVNKLKNSTLQNDELINKTLQDKHVQPIVKLSKKKEMKKLCSFDTECIFFIAKEIKSKHLTRLININVKEDYEEFVIFANVNENSEDSINKFLTCMLCNTEIRNIDESLSEHIKLEDHASYYCKWKKACLKFYNDILTFIKYNWYYTTKYYCDICLIEFSSEISFAKHMNENSIHLNSSNANYHSCVPCSLLWYGNNLFYSKHNETPEHQYMISCGTYVTNKFPSEAERFLISAEENAEELLKFSHIADKTKENEILTRLKNDTVSTFNIVKAYAYGSRICGSGLPDSDINIFLDCLNTYKGENVSNKNYSLEVTVKTINSILLSKPSVWHVNEIILDDRTPIMKVWCIPMQLRCTISFNNGLDVESTNLIKHFNEAYLPCRKLILVLKKWLSFCGLSGFPCISNYALTWCIIFYLQIMFMLPSVTELIQENNKSKVIDGWQAGVSYKFSARRTSEFSFVKLLLGFFLFYAEFDYRRKIICPLLGKTIERKIFTNLTSLPNDMAPYLQYIRNTENPKLFCLSPMCVQDPLNLSDNLTVMVKKSTLNNFRIFCSKSAEILTDLF</sequence>
<dbReference type="InterPro" id="IPR054708">
    <property type="entry name" value="MTPAP-like_central"/>
</dbReference>
<dbReference type="SUPFAM" id="SSF81631">
    <property type="entry name" value="PAP/OAS1 substrate-binding domain"/>
    <property type="match status" value="1"/>
</dbReference>
<dbReference type="EMBL" id="JAUDFV010000105">
    <property type="protein sequence ID" value="KAL2731415.1"/>
    <property type="molecule type" value="Genomic_DNA"/>
</dbReference>
<dbReference type="InterPro" id="IPR043519">
    <property type="entry name" value="NT_sf"/>
</dbReference>
<dbReference type="GO" id="GO:0008270">
    <property type="term" value="F:zinc ion binding"/>
    <property type="evidence" value="ECO:0007669"/>
    <property type="project" value="UniProtKB-KW"/>
</dbReference>
<keyword evidence="9" id="KW-1185">Reference proteome</keyword>
<evidence type="ECO:0000256" key="1">
    <source>
        <dbReference type="ARBA" id="ARBA00022723"/>
    </source>
</evidence>
<comment type="caution">
    <text evidence="8">The sequence shown here is derived from an EMBL/GenBank/DDBJ whole genome shotgun (WGS) entry which is preliminary data.</text>
</comment>
<dbReference type="InterPro" id="IPR007320">
    <property type="entry name" value="PDCD2_C"/>
</dbReference>
<dbReference type="PANTHER" id="PTHR12298:SF4">
    <property type="entry name" value="PROGRAMMED CELL DEATH PROTEIN 2"/>
    <property type="match status" value="1"/>
</dbReference>
<feature type="domain" description="MYND-type" evidence="7">
    <location>
        <begin position="131"/>
        <end position="168"/>
    </location>
</feature>
<evidence type="ECO:0000313" key="9">
    <source>
        <dbReference type="Proteomes" id="UP001607302"/>
    </source>
</evidence>
<evidence type="ECO:0000259" key="6">
    <source>
        <dbReference type="PROSITE" id="PS50835"/>
    </source>
</evidence>
<keyword evidence="4" id="KW-0460">Magnesium</keyword>